<evidence type="ECO:0000313" key="2">
    <source>
        <dbReference type="EMBL" id="KAF1838473.1"/>
    </source>
</evidence>
<evidence type="ECO:0000259" key="1">
    <source>
        <dbReference type="Pfam" id="PF24809"/>
    </source>
</evidence>
<sequence>MLSATAFTWFARSNSEASLVAPVQELVRENEKWYLAALSVRGEQQTFVTSIARNAGTLYHCSKNDAEKSITELAENDLAAALQSRAQAEAYVATIALKTLKSERSNWVAKNGVGVQRLLCALNAFLQSFSGVAEIMKAADQQFGGLACGTVVLLATVAVNKQQREEAIEEMLEEIAKRTLLIQSLASWNEKSVITIVIDRLDQCNWANDRYDEAEALRIAVGTLVELVSDPALAHLRVSILLVMDEGPARHTVKRFQSWKDRGLGWRTD</sequence>
<keyword evidence="3" id="KW-1185">Reference proteome</keyword>
<dbReference type="EMBL" id="ML975252">
    <property type="protein sequence ID" value="KAF1838473.1"/>
    <property type="molecule type" value="Genomic_DNA"/>
</dbReference>
<reference evidence="2" key="1">
    <citation type="submission" date="2020-01" db="EMBL/GenBank/DDBJ databases">
        <authorList>
            <consortium name="DOE Joint Genome Institute"/>
            <person name="Haridas S."/>
            <person name="Albert R."/>
            <person name="Binder M."/>
            <person name="Bloem J."/>
            <person name="Labutti K."/>
            <person name="Salamov A."/>
            <person name="Andreopoulos B."/>
            <person name="Baker S.E."/>
            <person name="Barry K."/>
            <person name="Bills G."/>
            <person name="Bluhm B.H."/>
            <person name="Cannon C."/>
            <person name="Castanera R."/>
            <person name="Culley D.E."/>
            <person name="Daum C."/>
            <person name="Ezra D."/>
            <person name="Gonzalez J.B."/>
            <person name="Henrissat B."/>
            <person name="Kuo A."/>
            <person name="Liang C."/>
            <person name="Lipzen A."/>
            <person name="Lutzoni F."/>
            <person name="Magnuson J."/>
            <person name="Mondo S."/>
            <person name="Nolan M."/>
            <person name="Ohm R."/>
            <person name="Pangilinan J."/>
            <person name="Park H.-J."/>
            <person name="Ramirez L."/>
            <person name="Alfaro M."/>
            <person name="Sun H."/>
            <person name="Tritt A."/>
            <person name="Yoshinaga Y."/>
            <person name="Zwiers L.-H."/>
            <person name="Turgeon B.G."/>
            <person name="Goodwin S.B."/>
            <person name="Spatafora J.W."/>
            <person name="Crous P.W."/>
            <person name="Grigoriev I.V."/>
        </authorList>
    </citation>
    <scope>NUCLEOTIDE SEQUENCE</scope>
    <source>
        <strain evidence="2">P77</strain>
    </source>
</reference>
<dbReference type="InterPro" id="IPR056125">
    <property type="entry name" value="DUF7708"/>
</dbReference>
<dbReference type="AlphaFoldDB" id="A0A6A5KXN6"/>
<accession>A0A6A5KXN6</accession>
<evidence type="ECO:0000313" key="3">
    <source>
        <dbReference type="Proteomes" id="UP000800040"/>
    </source>
</evidence>
<dbReference type="Pfam" id="PF24809">
    <property type="entry name" value="DUF7708"/>
    <property type="match status" value="1"/>
</dbReference>
<organism evidence="2 3">
    <name type="scientific">Decorospora gaudefroyi</name>
    <dbReference type="NCBI Taxonomy" id="184978"/>
    <lineage>
        <taxon>Eukaryota</taxon>
        <taxon>Fungi</taxon>
        <taxon>Dikarya</taxon>
        <taxon>Ascomycota</taxon>
        <taxon>Pezizomycotina</taxon>
        <taxon>Dothideomycetes</taxon>
        <taxon>Pleosporomycetidae</taxon>
        <taxon>Pleosporales</taxon>
        <taxon>Pleosporineae</taxon>
        <taxon>Pleosporaceae</taxon>
        <taxon>Decorospora</taxon>
    </lineage>
</organism>
<name>A0A6A5KXN6_9PLEO</name>
<dbReference type="Proteomes" id="UP000800040">
    <property type="component" value="Unassembled WGS sequence"/>
</dbReference>
<dbReference type="OrthoDB" id="5389929at2759"/>
<proteinExistence type="predicted"/>
<gene>
    <name evidence="2" type="ORF">BDW02DRAFT_594721</name>
</gene>
<feature type="domain" description="DUF7708" evidence="1">
    <location>
        <begin position="119"/>
        <end position="184"/>
    </location>
</feature>
<protein>
    <recommendedName>
        <fullName evidence="1">DUF7708 domain-containing protein</fullName>
    </recommendedName>
</protein>